<protein>
    <recommendedName>
        <fullName evidence="6">Hydrophobin</fullName>
    </recommendedName>
</protein>
<dbReference type="InParanoid" id="A8NA12"/>
<keyword evidence="3 6" id="KW-0134">Cell wall</keyword>
<dbReference type="CDD" id="cd23507">
    <property type="entry name" value="hydrophobin_I"/>
    <property type="match status" value="1"/>
</dbReference>
<dbReference type="GO" id="GO:0009277">
    <property type="term" value="C:fungal-type cell wall"/>
    <property type="evidence" value="ECO:0007669"/>
    <property type="project" value="InterPro"/>
</dbReference>
<evidence type="ECO:0000256" key="2">
    <source>
        <dbReference type="ARBA" id="ARBA00010446"/>
    </source>
</evidence>
<accession>A8NA12</accession>
<dbReference type="STRING" id="240176.A8NA12"/>
<dbReference type="RefSeq" id="XP_001831668.1">
    <property type="nucleotide sequence ID" value="XM_001831616.1"/>
</dbReference>
<dbReference type="VEuPathDB" id="FungiDB:CC1G_05739"/>
<dbReference type="KEGG" id="cci:CC1G_05739"/>
<comment type="caution">
    <text evidence="7">The sequence shown here is derived from an EMBL/GenBank/DDBJ whole genome shotgun (WGS) entry which is preliminary data.</text>
</comment>
<dbReference type="OrthoDB" id="4225815at2759"/>
<feature type="signal peptide" evidence="6">
    <location>
        <begin position="1"/>
        <end position="22"/>
    </location>
</feature>
<dbReference type="eggNOG" id="ENOG502SEFN">
    <property type="taxonomic scope" value="Eukaryota"/>
</dbReference>
<dbReference type="OMA" id="TAVCCED"/>
<dbReference type="GeneID" id="6008142"/>
<dbReference type="InterPro" id="IPR001338">
    <property type="entry name" value="Class_I_Hydrophobin"/>
</dbReference>
<dbReference type="Proteomes" id="UP000001861">
    <property type="component" value="Unassembled WGS sequence"/>
</dbReference>
<evidence type="ECO:0000313" key="8">
    <source>
        <dbReference type="Proteomes" id="UP000001861"/>
    </source>
</evidence>
<evidence type="ECO:0000256" key="1">
    <source>
        <dbReference type="ARBA" id="ARBA00004191"/>
    </source>
</evidence>
<reference evidence="7 8" key="1">
    <citation type="journal article" date="2010" name="Proc. Natl. Acad. Sci. U.S.A.">
        <title>Insights into evolution of multicellular fungi from the assembled chromosomes of the mushroom Coprinopsis cinerea (Coprinus cinereus).</title>
        <authorList>
            <person name="Stajich J.E."/>
            <person name="Wilke S.K."/>
            <person name="Ahren D."/>
            <person name="Au C.H."/>
            <person name="Birren B.W."/>
            <person name="Borodovsky M."/>
            <person name="Burns C."/>
            <person name="Canback B."/>
            <person name="Casselton L.A."/>
            <person name="Cheng C.K."/>
            <person name="Deng J."/>
            <person name="Dietrich F.S."/>
            <person name="Fargo D.C."/>
            <person name="Farman M.L."/>
            <person name="Gathman A.C."/>
            <person name="Goldberg J."/>
            <person name="Guigo R."/>
            <person name="Hoegger P.J."/>
            <person name="Hooker J.B."/>
            <person name="Huggins A."/>
            <person name="James T.Y."/>
            <person name="Kamada T."/>
            <person name="Kilaru S."/>
            <person name="Kodira C."/>
            <person name="Kues U."/>
            <person name="Kupfer D."/>
            <person name="Kwan H.S."/>
            <person name="Lomsadze A."/>
            <person name="Li W."/>
            <person name="Lilly W.W."/>
            <person name="Ma L.J."/>
            <person name="Mackey A.J."/>
            <person name="Manning G."/>
            <person name="Martin F."/>
            <person name="Muraguchi H."/>
            <person name="Natvig D.O."/>
            <person name="Palmerini H."/>
            <person name="Ramesh M.A."/>
            <person name="Rehmeyer C.J."/>
            <person name="Roe B.A."/>
            <person name="Shenoy N."/>
            <person name="Stanke M."/>
            <person name="Ter-Hovhannisyan V."/>
            <person name="Tunlid A."/>
            <person name="Velagapudi R."/>
            <person name="Vision T.J."/>
            <person name="Zeng Q."/>
            <person name="Zolan M.E."/>
            <person name="Pukkila P.J."/>
        </authorList>
    </citation>
    <scope>NUCLEOTIDE SEQUENCE [LARGE SCALE GENOMIC DNA]</scope>
    <source>
        <strain evidence="8">Okayama-7 / 130 / ATCC MYA-4618 / FGSC 9003</strain>
    </source>
</reference>
<dbReference type="AlphaFoldDB" id="A8NA12"/>
<dbReference type="EMBL" id="AACS02000007">
    <property type="protein sequence ID" value="EAU90201.1"/>
    <property type="molecule type" value="Genomic_DNA"/>
</dbReference>
<evidence type="ECO:0000313" key="7">
    <source>
        <dbReference type="EMBL" id="EAU90201.1"/>
    </source>
</evidence>
<keyword evidence="5 6" id="KW-1015">Disulfide bond</keyword>
<sequence length="114" mass="11458">MLNKTLFTLTTALLAITVSVTANPIPNSEGVCNTGPVQCCETRFSAQSREANLLTSLLGLDLGGILGDIASGCSPLSVVGVGGGTRCSSAPVCCTDNKFNGLINVGCVPVTVGL</sequence>
<dbReference type="SMART" id="SM00075">
    <property type="entry name" value="HYDRO"/>
    <property type="match status" value="1"/>
</dbReference>
<comment type="similarity">
    <text evidence="2 6">Belongs to the fungal hydrophobin family.</text>
</comment>
<keyword evidence="6" id="KW-0732">Signal</keyword>
<evidence type="ECO:0000256" key="4">
    <source>
        <dbReference type="ARBA" id="ARBA00022525"/>
    </source>
</evidence>
<comment type="subcellular location">
    <subcellularLocation>
        <location evidence="1 6">Secreted</location>
        <location evidence="1 6">Cell wall</location>
    </subcellularLocation>
</comment>
<evidence type="ECO:0000256" key="3">
    <source>
        <dbReference type="ARBA" id="ARBA00022512"/>
    </source>
</evidence>
<keyword evidence="8" id="KW-1185">Reference proteome</keyword>
<feature type="chain" id="PRO_5013987504" description="Hydrophobin" evidence="6">
    <location>
        <begin position="23"/>
        <end position="114"/>
    </location>
</feature>
<proteinExistence type="inferred from homology"/>
<evidence type="ECO:0000256" key="6">
    <source>
        <dbReference type="RuleBase" id="RU365009"/>
    </source>
</evidence>
<gene>
    <name evidence="7" type="ORF">CC1G_05739</name>
</gene>
<name>A8NA12_COPC7</name>
<keyword evidence="4 6" id="KW-0964">Secreted</keyword>
<evidence type="ECO:0000256" key="5">
    <source>
        <dbReference type="ARBA" id="ARBA00023157"/>
    </source>
</evidence>
<dbReference type="GO" id="GO:0005199">
    <property type="term" value="F:structural constituent of cell wall"/>
    <property type="evidence" value="ECO:0007669"/>
    <property type="project" value="InterPro"/>
</dbReference>
<dbReference type="Pfam" id="PF01185">
    <property type="entry name" value="Hydrophobin"/>
    <property type="match status" value="1"/>
</dbReference>
<organism evidence="7 8">
    <name type="scientific">Coprinopsis cinerea (strain Okayama-7 / 130 / ATCC MYA-4618 / FGSC 9003)</name>
    <name type="common">Inky cap fungus</name>
    <name type="synonym">Hormographiella aspergillata</name>
    <dbReference type="NCBI Taxonomy" id="240176"/>
    <lineage>
        <taxon>Eukaryota</taxon>
        <taxon>Fungi</taxon>
        <taxon>Dikarya</taxon>
        <taxon>Basidiomycota</taxon>
        <taxon>Agaricomycotina</taxon>
        <taxon>Agaricomycetes</taxon>
        <taxon>Agaricomycetidae</taxon>
        <taxon>Agaricales</taxon>
        <taxon>Agaricineae</taxon>
        <taxon>Psathyrellaceae</taxon>
        <taxon>Coprinopsis</taxon>
    </lineage>
</organism>